<comment type="caution">
    <text evidence="2">The sequence shown here is derived from an EMBL/GenBank/DDBJ whole genome shotgun (WGS) entry which is preliminary data.</text>
</comment>
<organism evidence="2 3">
    <name type="scientific">Electrophorus voltai</name>
    <dbReference type="NCBI Taxonomy" id="2609070"/>
    <lineage>
        <taxon>Eukaryota</taxon>
        <taxon>Metazoa</taxon>
        <taxon>Chordata</taxon>
        <taxon>Craniata</taxon>
        <taxon>Vertebrata</taxon>
        <taxon>Euteleostomi</taxon>
        <taxon>Actinopterygii</taxon>
        <taxon>Neopterygii</taxon>
        <taxon>Teleostei</taxon>
        <taxon>Ostariophysi</taxon>
        <taxon>Gymnotiformes</taxon>
        <taxon>Gymnotoidei</taxon>
        <taxon>Gymnotidae</taxon>
        <taxon>Electrophorus</taxon>
    </lineage>
</organism>
<evidence type="ECO:0000313" key="3">
    <source>
        <dbReference type="Proteomes" id="UP001239994"/>
    </source>
</evidence>
<sequence>MEAAVRITPPACDNVLSVYAADVRKNLLGVRAFRVVHTRSGPTCKLTSLGTASTIPWLLSCFNTTANIPVMKKSSGTCLSDYCHIALAKIVMKHFVQLVMAHMKDFTPPTLEPHRYALHACEHRTPRDRVPSHPVHPQLKQVIKFADDTTDVELVTCDEETEDRDSDRSGARGGLGRPSPGRSAAETTDGKTGRGGTRPRKRERGGVTGERELRIAVGGGAEESSSSL</sequence>
<name>A0AAD8YRH5_9TELE</name>
<accession>A0AAD8YRH5</accession>
<protein>
    <submittedName>
        <fullName evidence="2">Uncharacterized protein</fullName>
    </submittedName>
</protein>
<dbReference type="Proteomes" id="UP001239994">
    <property type="component" value="Unassembled WGS sequence"/>
</dbReference>
<proteinExistence type="predicted"/>
<evidence type="ECO:0000313" key="2">
    <source>
        <dbReference type="EMBL" id="KAK1785542.1"/>
    </source>
</evidence>
<dbReference type="AlphaFoldDB" id="A0AAD8YRH5"/>
<evidence type="ECO:0000256" key="1">
    <source>
        <dbReference type="SAM" id="MobiDB-lite"/>
    </source>
</evidence>
<gene>
    <name evidence="2" type="ORF">P4O66_018903</name>
</gene>
<dbReference type="EMBL" id="JAROKS010000026">
    <property type="protein sequence ID" value="KAK1785542.1"/>
    <property type="molecule type" value="Genomic_DNA"/>
</dbReference>
<feature type="compositionally biased region" description="Low complexity" evidence="1">
    <location>
        <begin position="177"/>
        <end position="187"/>
    </location>
</feature>
<feature type="region of interest" description="Disordered" evidence="1">
    <location>
        <begin position="156"/>
        <end position="228"/>
    </location>
</feature>
<reference evidence="2" key="1">
    <citation type="submission" date="2023-03" db="EMBL/GenBank/DDBJ databases">
        <title>Electrophorus voltai genome.</title>
        <authorList>
            <person name="Bian C."/>
        </authorList>
    </citation>
    <scope>NUCLEOTIDE SEQUENCE</scope>
    <source>
        <strain evidence="2">CB-2022</strain>
        <tissue evidence="2">Muscle</tissue>
    </source>
</reference>
<keyword evidence="3" id="KW-1185">Reference proteome</keyword>